<dbReference type="InterPro" id="IPR017853">
    <property type="entry name" value="GH"/>
</dbReference>
<evidence type="ECO:0000313" key="7">
    <source>
        <dbReference type="Proteomes" id="UP000799444"/>
    </source>
</evidence>
<feature type="non-terminal residue" evidence="6">
    <location>
        <position position="282"/>
    </location>
</feature>
<name>A0A9P4QZ06_9PLEO</name>
<proteinExistence type="inferred from homology"/>
<dbReference type="EC" id="3.2.1.39" evidence="4"/>
<dbReference type="PANTHER" id="PTHR16631">
    <property type="entry name" value="GLUCAN 1,3-BETA-GLUCOSIDASE"/>
    <property type="match status" value="1"/>
</dbReference>
<evidence type="ECO:0000256" key="5">
    <source>
        <dbReference type="ARBA" id="ARBA00022801"/>
    </source>
</evidence>
<protein>
    <recommendedName>
        <fullName evidence="4">glucan endo-1,3-beta-D-glucosidase</fullName>
        <ecNumber evidence="4">3.2.1.39</ecNumber>
    </recommendedName>
</protein>
<dbReference type="Gene3D" id="3.20.20.80">
    <property type="entry name" value="Glycosidases"/>
    <property type="match status" value="1"/>
</dbReference>
<dbReference type="GO" id="GO:0005576">
    <property type="term" value="C:extracellular region"/>
    <property type="evidence" value="ECO:0007669"/>
    <property type="project" value="TreeGrafter"/>
</dbReference>
<dbReference type="GO" id="GO:0009277">
    <property type="term" value="C:fungal-type cell wall"/>
    <property type="evidence" value="ECO:0007669"/>
    <property type="project" value="TreeGrafter"/>
</dbReference>
<dbReference type="GO" id="GO:0071555">
    <property type="term" value="P:cell wall organization"/>
    <property type="evidence" value="ECO:0007669"/>
    <property type="project" value="TreeGrafter"/>
</dbReference>
<accession>A0A9P4QZ06</accession>
<comment type="caution">
    <text evidence="6">The sequence shown here is derived from an EMBL/GenBank/DDBJ whole genome shotgun (WGS) entry which is preliminary data.</text>
</comment>
<dbReference type="InterPro" id="IPR050732">
    <property type="entry name" value="Beta-glucan_modifiers"/>
</dbReference>
<dbReference type="AlphaFoldDB" id="A0A9P4QZ06"/>
<evidence type="ECO:0000256" key="2">
    <source>
        <dbReference type="ARBA" id="ARBA00004196"/>
    </source>
</evidence>
<keyword evidence="7" id="KW-1185">Reference proteome</keyword>
<comment type="similarity">
    <text evidence="3">Belongs to the glycosyl hydrolase 17 family.</text>
</comment>
<dbReference type="GO" id="GO:0009986">
    <property type="term" value="C:cell surface"/>
    <property type="evidence" value="ECO:0007669"/>
    <property type="project" value="TreeGrafter"/>
</dbReference>
<dbReference type="Proteomes" id="UP000799444">
    <property type="component" value="Unassembled WGS sequence"/>
</dbReference>
<dbReference type="PANTHER" id="PTHR16631:SF13">
    <property type="entry name" value="GLUCAN ENDO-1,3-BETA-GLUCOSIDASE EGLC-RELATED"/>
    <property type="match status" value="1"/>
</dbReference>
<evidence type="ECO:0000313" key="6">
    <source>
        <dbReference type="EMBL" id="KAF2736217.1"/>
    </source>
</evidence>
<comment type="subcellular location">
    <subcellularLocation>
        <location evidence="2">Cell envelope</location>
    </subcellularLocation>
</comment>
<dbReference type="GO" id="GO:0042973">
    <property type="term" value="F:glucan endo-1,3-beta-D-glucosidase activity"/>
    <property type="evidence" value="ECO:0007669"/>
    <property type="project" value="UniProtKB-EC"/>
</dbReference>
<organism evidence="6 7">
    <name type="scientific">Polyplosphaeria fusca</name>
    <dbReference type="NCBI Taxonomy" id="682080"/>
    <lineage>
        <taxon>Eukaryota</taxon>
        <taxon>Fungi</taxon>
        <taxon>Dikarya</taxon>
        <taxon>Ascomycota</taxon>
        <taxon>Pezizomycotina</taxon>
        <taxon>Dothideomycetes</taxon>
        <taxon>Pleosporomycetidae</taxon>
        <taxon>Pleosporales</taxon>
        <taxon>Tetraplosphaeriaceae</taxon>
        <taxon>Polyplosphaeria</taxon>
    </lineage>
</organism>
<keyword evidence="5 6" id="KW-0378">Hydrolase</keyword>
<dbReference type="EMBL" id="ML996127">
    <property type="protein sequence ID" value="KAF2736217.1"/>
    <property type="molecule type" value="Genomic_DNA"/>
</dbReference>
<comment type="catalytic activity">
    <reaction evidence="1">
        <text>Hydrolysis of (1-&gt;3)-beta-D-glucosidic linkages in (1-&gt;3)-beta-D-glucans.</text>
        <dbReference type="EC" id="3.2.1.39"/>
    </reaction>
</comment>
<gene>
    <name evidence="6" type="ORF">EJ04DRAFT_412280</name>
</gene>
<dbReference type="OrthoDB" id="77201at2759"/>
<dbReference type="SUPFAM" id="SSF51445">
    <property type="entry name" value="(Trans)glycosidases"/>
    <property type="match status" value="1"/>
</dbReference>
<feature type="non-terminal residue" evidence="6">
    <location>
        <position position="1"/>
    </location>
</feature>
<reference evidence="6" key="1">
    <citation type="journal article" date="2020" name="Stud. Mycol.">
        <title>101 Dothideomycetes genomes: a test case for predicting lifestyles and emergence of pathogens.</title>
        <authorList>
            <person name="Haridas S."/>
            <person name="Albert R."/>
            <person name="Binder M."/>
            <person name="Bloem J."/>
            <person name="Labutti K."/>
            <person name="Salamov A."/>
            <person name="Andreopoulos B."/>
            <person name="Baker S."/>
            <person name="Barry K."/>
            <person name="Bills G."/>
            <person name="Bluhm B."/>
            <person name="Cannon C."/>
            <person name="Castanera R."/>
            <person name="Culley D."/>
            <person name="Daum C."/>
            <person name="Ezra D."/>
            <person name="Gonzalez J."/>
            <person name="Henrissat B."/>
            <person name="Kuo A."/>
            <person name="Liang C."/>
            <person name="Lipzen A."/>
            <person name="Lutzoni F."/>
            <person name="Magnuson J."/>
            <person name="Mondo S."/>
            <person name="Nolan M."/>
            <person name="Ohm R."/>
            <person name="Pangilinan J."/>
            <person name="Park H.-J."/>
            <person name="Ramirez L."/>
            <person name="Alfaro M."/>
            <person name="Sun H."/>
            <person name="Tritt A."/>
            <person name="Yoshinaga Y."/>
            <person name="Zwiers L.-H."/>
            <person name="Turgeon B."/>
            <person name="Goodwin S."/>
            <person name="Spatafora J."/>
            <person name="Crous P."/>
            <person name="Grigoriev I."/>
        </authorList>
    </citation>
    <scope>NUCLEOTIDE SEQUENCE</scope>
    <source>
        <strain evidence="6">CBS 125425</strain>
    </source>
</reference>
<evidence type="ECO:0000256" key="3">
    <source>
        <dbReference type="ARBA" id="ARBA00008773"/>
    </source>
</evidence>
<evidence type="ECO:0000256" key="1">
    <source>
        <dbReference type="ARBA" id="ARBA00000382"/>
    </source>
</evidence>
<evidence type="ECO:0000256" key="4">
    <source>
        <dbReference type="ARBA" id="ARBA00012780"/>
    </source>
</evidence>
<sequence length="282" mass="31085">GFNYGAFWPNQTGKTYDDFLRQFKLAQNLPNAPVRFDSAHLFTCIQFGTQNEPISAFKAAIDTNTSLLLGLWGPGNETAFTNELSALDNALTQYGKDLSNLIIGVSVGGEDIHRKEAAADDIGQKIQNLKATFSSTLQRSSSYSALFSKPPPIGHSDIVPFATDVKDVDFIGTTVYPYWNNDSIVRAVQSFSESLSQVQSRANGTEIWITETGWPVASQADQGAAKAGVAELQKYWRDVGCTLFGKVNTWWFELEQDTDDHEGINWSIVDPQTGQPRIDLTC</sequence>